<protein>
    <submittedName>
        <fullName evidence="9">ABC-type dipeptide/oligopeptide/nickel transport system ATPase component</fullName>
    </submittedName>
</protein>
<evidence type="ECO:0000313" key="10">
    <source>
        <dbReference type="Proteomes" id="UP000253490"/>
    </source>
</evidence>
<dbReference type="CDD" id="cd03257">
    <property type="entry name" value="ABC_NikE_OppD_transporters"/>
    <property type="match status" value="1"/>
</dbReference>
<evidence type="ECO:0000256" key="3">
    <source>
        <dbReference type="ARBA" id="ARBA00022448"/>
    </source>
</evidence>
<dbReference type="OrthoDB" id="9809450at2"/>
<keyword evidence="10" id="KW-1185">Reference proteome</keyword>
<comment type="similarity">
    <text evidence="2">Belongs to the ABC transporter superfamily.</text>
</comment>
<dbReference type="PANTHER" id="PTHR43297">
    <property type="entry name" value="OLIGOPEPTIDE TRANSPORT ATP-BINDING PROTEIN APPD"/>
    <property type="match status" value="1"/>
</dbReference>
<dbReference type="Pfam" id="PF00005">
    <property type="entry name" value="ABC_tran"/>
    <property type="match status" value="1"/>
</dbReference>
<dbReference type="SMART" id="SM00382">
    <property type="entry name" value="AAA"/>
    <property type="match status" value="1"/>
</dbReference>
<dbReference type="GO" id="GO:0005886">
    <property type="term" value="C:plasma membrane"/>
    <property type="evidence" value="ECO:0007669"/>
    <property type="project" value="UniProtKB-SubCell"/>
</dbReference>
<feature type="domain" description="ABC transporter" evidence="8">
    <location>
        <begin position="6"/>
        <end position="252"/>
    </location>
</feature>
<evidence type="ECO:0000256" key="1">
    <source>
        <dbReference type="ARBA" id="ARBA00004202"/>
    </source>
</evidence>
<dbReference type="Proteomes" id="UP000253490">
    <property type="component" value="Unassembled WGS sequence"/>
</dbReference>
<dbReference type="Gene3D" id="3.40.50.300">
    <property type="entry name" value="P-loop containing nucleotide triphosphate hydrolases"/>
    <property type="match status" value="1"/>
</dbReference>
<dbReference type="InterPro" id="IPR050388">
    <property type="entry name" value="ABC_Ni/Peptide_Import"/>
</dbReference>
<reference evidence="9 10" key="1">
    <citation type="submission" date="2018-06" db="EMBL/GenBank/DDBJ databases">
        <title>Genomic Encyclopedia of Type Strains, Phase IV (KMG-IV): sequencing the most valuable type-strain genomes for metagenomic binning, comparative biology and taxonomic classification.</title>
        <authorList>
            <person name="Goeker M."/>
        </authorList>
    </citation>
    <scope>NUCLEOTIDE SEQUENCE [LARGE SCALE GENOMIC DNA]</scope>
    <source>
        <strain evidence="9 10">DSM 22112</strain>
    </source>
</reference>
<dbReference type="InterPro" id="IPR003439">
    <property type="entry name" value="ABC_transporter-like_ATP-bd"/>
</dbReference>
<evidence type="ECO:0000256" key="7">
    <source>
        <dbReference type="ARBA" id="ARBA00023136"/>
    </source>
</evidence>
<evidence type="ECO:0000256" key="4">
    <source>
        <dbReference type="ARBA" id="ARBA00022475"/>
    </source>
</evidence>
<keyword evidence="6" id="KW-0067">ATP-binding</keyword>
<dbReference type="InterPro" id="IPR003593">
    <property type="entry name" value="AAA+_ATPase"/>
</dbReference>
<keyword evidence="7" id="KW-0472">Membrane</keyword>
<evidence type="ECO:0000256" key="5">
    <source>
        <dbReference type="ARBA" id="ARBA00022741"/>
    </source>
</evidence>
<dbReference type="PANTHER" id="PTHR43297:SF2">
    <property type="entry name" value="DIPEPTIDE TRANSPORT ATP-BINDING PROTEIN DPPD"/>
    <property type="match status" value="1"/>
</dbReference>
<dbReference type="GO" id="GO:0016887">
    <property type="term" value="F:ATP hydrolysis activity"/>
    <property type="evidence" value="ECO:0007669"/>
    <property type="project" value="InterPro"/>
</dbReference>
<comment type="subcellular location">
    <subcellularLocation>
        <location evidence="1">Cell membrane</location>
        <topology evidence="1">Peripheral membrane protein</topology>
    </subcellularLocation>
</comment>
<dbReference type="RefSeq" id="WP_113920875.1">
    <property type="nucleotide sequence ID" value="NZ_CALNCS010000171.1"/>
</dbReference>
<dbReference type="AlphaFoldDB" id="A0A366I5C3"/>
<keyword evidence="3" id="KW-0813">Transport</keyword>
<sequence length="263" mass="29458">MREILLAMKNVEISYNARPYVRDISFQVKEGEILGIVGESGSGKSTLIKAAMGLLGPTGAVTKGHVYYKGENILDYNSQEFQNIRGYEMGMIFQNSESALCPVRTIGDQLYESMSQHKKITKEEAKSKGLALLDKLNFKDGNRILKSYPFELSGGMNQRVGIMMGMLLKPSLLFADEPTSALDVTIQLQVIREMMKMRDEYGTAIVIVSHNIGVISYMADTVVVMKEGNIVEYGTKDQIVFHPQEEYTKNLIEAVPRIRRENG</sequence>
<comment type="caution">
    <text evidence="9">The sequence shown here is derived from an EMBL/GenBank/DDBJ whole genome shotgun (WGS) entry which is preliminary data.</text>
</comment>
<keyword evidence="4" id="KW-1003">Cell membrane</keyword>
<dbReference type="InterPro" id="IPR027417">
    <property type="entry name" value="P-loop_NTPase"/>
</dbReference>
<gene>
    <name evidence="9" type="ORF">DES36_110107</name>
</gene>
<evidence type="ECO:0000256" key="2">
    <source>
        <dbReference type="ARBA" id="ARBA00005417"/>
    </source>
</evidence>
<organism evidence="9 10">
    <name type="scientific">Alkalibaculum bacchi</name>
    <dbReference type="NCBI Taxonomy" id="645887"/>
    <lineage>
        <taxon>Bacteria</taxon>
        <taxon>Bacillati</taxon>
        <taxon>Bacillota</taxon>
        <taxon>Clostridia</taxon>
        <taxon>Eubacteriales</taxon>
        <taxon>Eubacteriaceae</taxon>
        <taxon>Alkalibaculum</taxon>
    </lineage>
</organism>
<accession>A0A366I5C3</accession>
<dbReference type="PROSITE" id="PS50893">
    <property type="entry name" value="ABC_TRANSPORTER_2"/>
    <property type="match status" value="1"/>
</dbReference>
<evidence type="ECO:0000259" key="8">
    <source>
        <dbReference type="PROSITE" id="PS50893"/>
    </source>
</evidence>
<evidence type="ECO:0000313" key="9">
    <source>
        <dbReference type="EMBL" id="RBP63364.1"/>
    </source>
</evidence>
<dbReference type="GO" id="GO:0005524">
    <property type="term" value="F:ATP binding"/>
    <property type="evidence" value="ECO:0007669"/>
    <property type="project" value="UniProtKB-KW"/>
</dbReference>
<dbReference type="EMBL" id="QNRX01000010">
    <property type="protein sequence ID" value="RBP63364.1"/>
    <property type="molecule type" value="Genomic_DNA"/>
</dbReference>
<evidence type="ECO:0000256" key="6">
    <source>
        <dbReference type="ARBA" id="ARBA00022840"/>
    </source>
</evidence>
<name>A0A366I5C3_9FIRM</name>
<keyword evidence="5" id="KW-0547">Nucleotide-binding</keyword>
<dbReference type="SUPFAM" id="SSF52540">
    <property type="entry name" value="P-loop containing nucleoside triphosphate hydrolases"/>
    <property type="match status" value="1"/>
</dbReference>
<proteinExistence type="inferred from homology"/>